<evidence type="ECO:0008006" key="3">
    <source>
        <dbReference type="Google" id="ProtNLM"/>
    </source>
</evidence>
<keyword evidence="2" id="KW-1185">Reference proteome</keyword>
<accession>A0AAE1E794</accession>
<protein>
    <recommendedName>
        <fullName evidence="3">Integrase catalytic domain-containing protein</fullName>
    </recommendedName>
</protein>
<dbReference type="PANTHER" id="PTHR37984:SF5">
    <property type="entry name" value="PROTEIN NYNRIN-LIKE"/>
    <property type="match status" value="1"/>
</dbReference>
<dbReference type="SUPFAM" id="SSF53098">
    <property type="entry name" value="Ribonuclease H-like"/>
    <property type="match status" value="1"/>
</dbReference>
<dbReference type="Proteomes" id="UP001283361">
    <property type="component" value="Unassembled WGS sequence"/>
</dbReference>
<dbReference type="InterPro" id="IPR012337">
    <property type="entry name" value="RNaseH-like_sf"/>
</dbReference>
<gene>
    <name evidence="1" type="ORF">RRG08_059278</name>
</gene>
<dbReference type="EMBL" id="JAWDGP010000873">
    <property type="protein sequence ID" value="KAK3796547.1"/>
    <property type="molecule type" value="Genomic_DNA"/>
</dbReference>
<dbReference type="GO" id="GO:0003676">
    <property type="term" value="F:nucleic acid binding"/>
    <property type="evidence" value="ECO:0007669"/>
    <property type="project" value="InterPro"/>
</dbReference>
<proteinExistence type="predicted"/>
<dbReference type="PANTHER" id="PTHR37984">
    <property type="entry name" value="PROTEIN CBG26694"/>
    <property type="match status" value="1"/>
</dbReference>
<reference evidence="1" key="1">
    <citation type="journal article" date="2023" name="G3 (Bethesda)">
        <title>A reference genome for the long-term kleptoplast-retaining sea slug Elysia crispata morphotype clarki.</title>
        <authorList>
            <person name="Eastman K.E."/>
            <person name="Pendleton A.L."/>
            <person name="Shaikh M.A."/>
            <person name="Suttiyut T."/>
            <person name="Ogas R."/>
            <person name="Tomko P."/>
            <person name="Gavelis G."/>
            <person name="Widhalm J.R."/>
            <person name="Wisecaver J.H."/>
        </authorList>
    </citation>
    <scope>NUCLEOTIDE SEQUENCE</scope>
    <source>
        <strain evidence="1">ECLA1</strain>
    </source>
</reference>
<dbReference type="AlphaFoldDB" id="A0AAE1E794"/>
<dbReference type="Gene3D" id="3.30.420.10">
    <property type="entry name" value="Ribonuclease H-like superfamily/Ribonuclease H"/>
    <property type="match status" value="1"/>
</dbReference>
<comment type="caution">
    <text evidence="1">The sequence shown here is derived from an EMBL/GenBank/DDBJ whole genome shotgun (WGS) entry which is preliminary data.</text>
</comment>
<name>A0AAE1E794_9GAST</name>
<dbReference type="InterPro" id="IPR050951">
    <property type="entry name" value="Retrovirus_Pol_polyprotein"/>
</dbReference>
<organism evidence="1 2">
    <name type="scientific">Elysia crispata</name>
    <name type="common">lettuce slug</name>
    <dbReference type="NCBI Taxonomy" id="231223"/>
    <lineage>
        <taxon>Eukaryota</taxon>
        <taxon>Metazoa</taxon>
        <taxon>Spiralia</taxon>
        <taxon>Lophotrochozoa</taxon>
        <taxon>Mollusca</taxon>
        <taxon>Gastropoda</taxon>
        <taxon>Heterobranchia</taxon>
        <taxon>Euthyneura</taxon>
        <taxon>Panpulmonata</taxon>
        <taxon>Sacoglossa</taxon>
        <taxon>Placobranchoidea</taxon>
        <taxon>Plakobranchidae</taxon>
        <taxon>Elysia</taxon>
    </lineage>
</organism>
<dbReference type="InterPro" id="IPR036397">
    <property type="entry name" value="RNaseH_sf"/>
</dbReference>
<evidence type="ECO:0000313" key="2">
    <source>
        <dbReference type="Proteomes" id="UP001283361"/>
    </source>
</evidence>
<evidence type="ECO:0000313" key="1">
    <source>
        <dbReference type="EMBL" id="KAK3796547.1"/>
    </source>
</evidence>
<sequence>MPDPNDCGPIDISVPLRSLPCGGCGHCTRVHRKWTEFSEDVDDVVPISVTARQIVSSSANGEMMVDQFTKWVGCIPLPSQTAEHTATAAVNEFFSRFGCSLHIFTDQGRNCERLKIQKYRITQYHQSSNGQVERFNRTLINAVRCYLTDRQDRWDNCVPQRAAAIRASVNRHTGFTPNKLLLGREVNMLLELVFAQSVPTQADLPIENYVAQLQQDILDSNQQAREIADHPDHVPQHHMGRYPPEVRRLV</sequence>